<protein>
    <submittedName>
        <fullName evidence="3">Intradiol ring-cleavage dioxygenase</fullName>
    </submittedName>
</protein>
<dbReference type="SUPFAM" id="SSF49482">
    <property type="entry name" value="Aromatic compound dioxygenase"/>
    <property type="match status" value="1"/>
</dbReference>
<sequence>MTPHQRHDHHHDHQGELEDHDLGLSHDLPRIVERNRLGRRRFLAAVGGVGAATALAACSADADSTSGTGGGTAGGTPPEGGPGGAAPAGSEVEVAEGEIPEETAGPYPGDGSNGVNVLTESGVVRSDITRSFGSASGVAEGVPTTLRLKVYDLTGDEAEVLSGAAVYVWHCDRDGEYSMYSESIAEENYLRGVQETDEKGWVEFTTIFPAAYSGRWPHVHFEVYPSLEDATSASNKLRTSQLAIPQDVADAVYAEAEGYEQSVTNMAQTSLDSDNVFADGYSLQLAKATGSVAEGYTLTLNVPI</sequence>
<dbReference type="PANTHER" id="PTHR34315">
    <property type="match status" value="1"/>
</dbReference>
<gene>
    <name evidence="3" type="ORF">V6R90_05900</name>
</gene>
<keyword evidence="3" id="KW-0223">Dioxygenase</keyword>
<evidence type="ECO:0000313" key="4">
    <source>
        <dbReference type="Proteomes" id="UP001482520"/>
    </source>
</evidence>
<dbReference type="InterPro" id="IPR000627">
    <property type="entry name" value="Intradiol_dOase_C"/>
</dbReference>
<reference evidence="3 4" key="1">
    <citation type="submission" date="2024-02" db="EMBL/GenBank/DDBJ databases">
        <title>Full genome sequence of Nocardioides kribbensis.</title>
        <authorList>
            <person name="Poletto B.L."/>
            <person name="Silva G."/>
            <person name="Galante D."/>
            <person name="Campos K.R."/>
            <person name="Santos M.B.N."/>
            <person name="Sacchi C.T."/>
        </authorList>
    </citation>
    <scope>NUCLEOTIDE SEQUENCE [LARGE SCALE GENOMIC DNA]</scope>
    <source>
        <strain evidence="3 4">O4R</strain>
    </source>
</reference>
<dbReference type="GO" id="GO:0051213">
    <property type="term" value="F:dioxygenase activity"/>
    <property type="evidence" value="ECO:0007669"/>
    <property type="project" value="UniProtKB-KW"/>
</dbReference>
<evidence type="ECO:0000259" key="2">
    <source>
        <dbReference type="Pfam" id="PF00775"/>
    </source>
</evidence>
<keyword evidence="3" id="KW-0560">Oxidoreductase</keyword>
<keyword evidence="4" id="KW-1185">Reference proteome</keyword>
<accession>A0ABV1NWC7</accession>
<feature type="compositionally biased region" description="Gly residues" evidence="1">
    <location>
        <begin position="67"/>
        <end position="86"/>
    </location>
</feature>
<dbReference type="Proteomes" id="UP001482520">
    <property type="component" value="Unassembled WGS sequence"/>
</dbReference>
<dbReference type="PANTHER" id="PTHR34315:SF1">
    <property type="entry name" value="INTRADIOL RING-CLEAVAGE DIOXYGENASES DOMAIN-CONTAINING PROTEIN-RELATED"/>
    <property type="match status" value="1"/>
</dbReference>
<dbReference type="Pfam" id="PF00775">
    <property type="entry name" value="Dioxygenase_C"/>
    <property type="match status" value="1"/>
</dbReference>
<dbReference type="PROSITE" id="PS51318">
    <property type="entry name" value="TAT"/>
    <property type="match status" value="1"/>
</dbReference>
<evidence type="ECO:0000313" key="3">
    <source>
        <dbReference type="EMBL" id="MEQ7846805.1"/>
    </source>
</evidence>
<dbReference type="CDD" id="cd03457">
    <property type="entry name" value="intradiol_dioxygenase_like"/>
    <property type="match status" value="1"/>
</dbReference>
<feature type="region of interest" description="Disordered" evidence="1">
    <location>
        <begin position="1"/>
        <end position="21"/>
    </location>
</feature>
<dbReference type="InterPro" id="IPR006311">
    <property type="entry name" value="TAT_signal"/>
</dbReference>
<dbReference type="Gene3D" id="2.60.130.10">
    <property type="entry name" value="Aromatic compound dioxygenase"/>
    <property type="match status" value="1"/>
</dbReference>
<dbReference type="EMBL" id="JBEGDP010000004">
    <property type="protein sequence ID" value="MEQ7846805.1"/>
    <property type="molecule type" value="Genomic_DNA"/>
</dbReference>
<feature type="compositionally biased region" description="Basic residues" evidence="1">
    <location>
        <begin position="1"/>
        <end position="10"/>
    </location>
</feature>
<feature type="region of interest" description="Disordered" evidence="1">
    <location>
        <begin position="61"/>
        <end position="91"/>
    </location>
</feature>
<name>A0ABV1NWC7_9ACTN</name>
<organism evidence="3 4">
    <name type="scientific">Nocardioides kribbensis</name>
    <dbReference type="NCBI Taxonomy" id="305517"/>
    <lineage>
        <taxon>Bacteria</taxon>
        <taxon>Bacillati</taxon>
        <taxon>Actinomycetota</taxon>
        <taxon>Actinomycetes</taxon>
        <taxon>Propionibacteriales</taxon>
        <taxon>Nocardioidaceae</taxon>
        <taxon>Nocardioides</taxon>
    </lineage>
</organism>
<dbReference type="RefSeq" id="WP_349804091.1">
    <property type="nucleotide sequence ID" value="NZ_JBEGDP010000004.1"/>
</dbReference>
<evidence type="ECO:0000256" key="1">
    <source>
        <dbReference type="SAM" id="MobiDB-lite"/>
    </source>
</evidence>
<feature type="compositionally biased region" description="Basic and acidic residues" evidence="1">
    <location>
        <begin position="11"/>
        <end position="21"/>
    </location>
</feature>
<dbReference type="InterPro" id="IPR015889">
    <property type="entry name" value="Intradiol_dOase_core"/>
</dbReference>
<comment type="caution">
    <text evidence="3">The sequence shown here is derived from an EMBL/GenBank/DDBJ whole genome shotgun (WGS) entry which is preliminary data.</text>
</comment>
<feature type="domain" description="Intradiol ring-cleavage dioxygenases" evidence="2">
    <location>
        <begin position="137"/>
        <end position="214"/>
    </location>
</feature>
<proteinExistence type="predicted"/>